<protein>
    <submittedName>
        <fullName evidence="1">Uncharacterized protein</fullName>
    </submittedName>
</protein>
<dbReference type="EMBL" id="PTRC01000028">
    <property type="protein sequence ID" value="PQA72503.1"/>
    <property type="molecule type" value="Genomic_DNA"/>
</dbReference>
<proteinExistence type="predicted"/>
<sequence length="82" mass="9440">MASVSFNAIRPKINSLNEIFVIEWTRLCAYIALAQSRTCLWVSADPRMVRNSVRYLDLTAPVDLLANRQIEDILKQRRCGPF</sequence>
<dbReference type="Proteomes" id="UP000238493">
    <property type="component" value="Unassembled WGS sequence"/>
</dbReference>
<dbReference type="AlphaFoldDB" id="A0A2S7IWW7"/>
<keyword evidence="2" id="KW-1185">Reference proteome</keyword>
<reference evidence="1 2" key="1">
    <citation type="submission" date="2018-02" db="EMBL/GenBank/DDBJ databases">
        <title>Draft genome sequence of Ochrobactrum oryzae found in Brazil.</title>
        <authorList>
            <person name="Cerdeira L."/>
            <person name="Andrade F."/>
            <person name="Zacariotto T."/>
            <person name="Barbosa B."/>
            <person name="Santos S."/>
            <person name="Cassetari V."/>
            <person name="Lincopan N."/>
        </authorList>
    </citation>
    <scope>NUCLEOTIDE SEQUENCE [LARGE SCALE GENOMIC DNA]</scope>
    <source>
        <strain evidence="1 2">OA447</strain>
    </source>
</reference>
<accession>A0A2S7IWW7</accession>
<comment type="caution">
    <text evidence="1">The sequence shown here is derived from an EMBL/GenBank/DDBJ whole genome shotgun (WGS) entry which is preliminary data.</text>
</comment>
<organism evidence="1 2">
    <name type="scientific">Brucella oryzae</name>
    <dbReference type="NCBI Taxonomy" id="335286"/>
    <lineage>
        <taxon>Bacteria</taxon>
        <taxon>Pseudomonadati</taxon>
        <taxon>Pseudomonadota</taxon>
        <taxon>Alphaproteobacteria</taxon>
        <taxon>Hyphomicrobiales</taxon>
        <taxon>Brucellaceae</taxon>
        <taxon>Brucella/Ochrobactrum group</taxon>
        <taxon>Brucella</taxon>
    </lineage>
</organism>
<name>A0A2S7IWW7_9HYPH</name>
<evidence type="ECO:0000313" key="2">
    <source>
        <dbReference type="Proteomes" id="UP000238493"/>
    </source>
</evidence>
<gene>
    <name evidence="1" type="ORF">C3731_16530</name>
</gene>
<evidence type="ECO:0000313" key="1">
    <source>
        <dbReference type="EMBL" id="PQA72503.1"/>
    </source>
</evidence>